<protein>
    <submittedName>
        <fullName evidence="1">Uncharacterized protein</fullName>
    </submittedName>
</protein>
<organism evidence="1">
    <name type="scientific">Rhizophora mucronata</name>
    <name type="common">Asiatic mangrove</name>
    <dbReference type="NCBI Taxonomy" id="61149"/>
    <lineage>
        <taxon>Eukaryota</taxon>
        <taxon>Viridiplantae</taxon>
        <taxon>Streptophyta</taxon>
        <taxon>Embryophyta</taxon>
        <taxon>Tracheophyta</taxon>
        <taxon>Spermatophyta</taxon>
        <taxon>Magnoliopsida</taxon>
        <taxon>eudicotyledons</taxon>
        <taxon>Gunneridae</taxon>
        <taxon>Pentapetalae</taxon>
        <taxon>rosids</taxon>
        <taxon>fabids</taxon>
        <taxon>Malpighiales</taxon>
        <taxon>Rhizophoraceae</taxon>
        <taxon>Rhizophora</taxon>
    </lineage>
</organism>
<proteinExistence type="predicted"/>
<sequence>MEKYQAQPIDYNCNEKLTHKHIMIQKPAVPKSQHAVHNRTQR</sequence>
<dbReference type="AlphaFoldDB" id="A0A2P2N3M2"/>
<evidence type="ECO:0000313" key="1">
    <source>
        <dbReference type="EMBL" id="MBX37068.1"/>
    </source>
</evidence>
<accession>A0A2P2N3M2</accession>
<reference evidence="1" key="1">
    <citation type="submission" date="2018-02" db="EMBL/GenBank/DDBJ databases">
        <title>Rhizophora mucronata_Transcriptome.</title>
        <authorList>
            <person name="Meera S.P."/>
            <person name="Sreeshan A."/>
            <person name="Augustine A."/>
        </authorList>
    </citation>
    <scope>NUCLEOTIDE SEQUENCE</scope>
    <source>
        <tissue evidence="1">Leaf</tissue>
    </source>
</reference>
<name>A0A2P2N3M2_RHIMU</name>
<dbReference type="EMBL" id="GGEC01056584">
    <property type="protein sequence ID" value="MBX37068.1"/>
    <property type="molecule type" value="Transcribed_RNA"/>
</dbReference>